<evidence type="ECO:0000256" key="2">
    <source>
        <dbReference type="ARBA" id="ARBA00022603"/>
    </source>
</evidence>
<evidence type="ECO:0000256" key="4">
    <source>
        <dbReference type="ARBA" id="ARBA00022691"/>
    </source>
</evidence>
<feature type="active site" evidence="6">
    <location>
        <position position="78"/>
    </location>
</feature>
<dbReference type="GO" id="GO:0003677">
    <property type="term" value="F:DNA binding"/>
    <property type="evidence" value="ECO:0007669"/>
    <property type="project" value="TreeGrafter"/>
</dbReference>
<evidence type="ECO:0000256" key="5">
    <source>
        <dbReference type="ARBA" id="ARBA00022747"/>
    </source>
</evidence>
<dbReference type="Proteomes" id="UP000052258">
    <property type="component" value="Unassembled WGS sequence"/>
</dbReference>
<protein>
    <recommendedName>
        <fullName evidence="1">DNA (cytosine-5-)-methyltransferase</fullName>
        <ecNumber evidence="1">2.1.1.37</ecNumber>
    </recommendedName>
</protein>
<evidence type="ECO:0000256" key="3">
    <source>
        <dbReference type="ARBA" id="ARBA00022679"/>
    </source>
</evidence>
<dbReference type="Pfam" id="PF00145">
    <property type="entry name" value="DNA_methylase"/>
    <property type="match status" value="2"/>
</dbReference>
<accession>A0A0J8GEI6</accession>
<keyword evidence="3 6" id="KW-0808">Transferase</keyword>
<dbReference type="Gene3D" id="3.90.120.10">
    <property type="entry name" value="DNA Methylase, subunit A, domain 2"/>
    <property type="match status" value="1"/>
</dbReference>
<evidence type="ECO:0000256" key="6">
    <source>
        <dbReference type="PROSITE-ProRule" id="PRU01016"/>
    </source>
</evidence>
<dbReference type="Gene3D" id="3.40.50.150">
    <property type="entry name" value="Vaccinia Virus protein VP39"/>
    <property type="match status" value="1"/>
</dbReference>
<reference evidence="7 8" key="1">
    <citation type="journal article" date="2015" name="Genome Biol. Evol.">
        <title>Comparative Genomics of Listeria Sensu Lato: Genus-Wide Differences in Evolutionary Dynamics and the Progressive Gain of Complex, Potentially Pathogenicity-Related Traits through Lateral Gene Transfer.</title>
        <authorList>
            <person name="Chiara M."/>
            <person name="Caruso M."/>
            <person name="D'Erchia A.M."/>
            <person name="Manzari C."/>
            <person name="Fraccalvieri R."/>
            <person name="Goffredo E."/>
            <person name="Latorre L."/>
            <person name="Miccolupo A."/>
            <person name="Padalino I."/>
            <person name="Santagada G."/>
            <person name="Chiocco D."/>
            <person name="Pesole G."/>
            <person name="Horner D.S."/>
            <person name="Parisi A."/>
        </authorList>
    </citation>
    <scope>NUCLEOTIDE SEQUENCE [LARGE SCALE GENOMIC DNA]</scope>
    <source>
        <strain evidence="7 8">1991</strain>
    </source>
</reference>
<dbReference type="GO" id="GO:0032259">
    <property type="term" value="P:methylation"/>
    <property type="evidence" value="ECO:0007669"/>
    <property type="project" value="UniProtKB-KW"/>
</dbReference>
<dbReference type="PANTHER" id="PTHR10629:SF52">
    <property type="entry name" value="DNA (CYTOSINE-5)-METHYLTRANSFERASE 1"/>
    <property type="match status" value="1"/>
</dbReference>
<sequence>MYKVIDLFSGAGGLSYGFSVNDSFKIIAAVENNKFAQETYKNNHDTNIEMMANIEDVNYKYLLETYGNIDVVVGGPPCQGFSNANRQKNGLISSNNNLVKEYFKAIKYLNPKIFVMENVKMLKSEKHRFYYSKNDKKEIDRFDISLRNERIIISEHNIFRFDILIIAKKQTYREYLVDEKLFKALNTLNNKKRDKKKIEKFLKMNSGRLVDLMKKELVTYFKPEFDIFNRAIENKTYSEGFFETLEQFVLFEKSMKILKEIESNRLIREYDEGDDIVYAHVLSYSVIEYSDKILGKDYVQTKNVINALNFGVPQKRQRFILIGIRKDMLNTDISSFFNYKSEQRFTVRDAIEDLEDIAVNISNLSSEDGIIKNNTYEDNEYRKKVCDSKKIYNHVVTKTTDVALQRFKLLKEGQNFHDLSKTMKNTYTTPERTQNTIYLRVIYDEPSGTVVNVRKSMWIHPKKNRAISIREAARLQSFPDSFIFKGTKDSQYQQIGNAVPPRISQILAVEIEKILSE</sequence>
<dbReference type="EMBL" id="AZHO01000021">
    <property type="protein sequence ID" value="KMT59193.1"/>
    <property type="molecule type" value="Genomic_DNA"/>
</dbReference>
<keyword evidence="2 6" id="KW-0489">Methyltransferase</keyword>
<evidence type="ECO:0000313" key="7">
    <source>
        <dbReference type="EMBL" id="KMT59193.1"/>
    </source>
</evidence>
<dbReference type="AlphaFoldDB" id="A0A0J8GEI6"/>
<proteinExistence type="inferred from homology"/>
<comment type="similarity">
    <text evidence="6">Belongs to the class I-like SAM-binding methyltransferase superfamily. C5-methyltransferase family.</text>
</comment>
<dbReference type="GO" id="GO:0044027">
    <property type="term" value="P:negative regulation of gene expression via chromosomal CpG island methylation"/>
    <property type="evidence" value="ECO:0007669"/>
    <property type="project" value="TreeGrafter"/>
</dbReference>
<keyword evidence="5" id="KW-0680">Restriction system</keyword>
<dbReference type="SUPFAM" id="SSF53335">
    <property type="entry name" value="S-adenosyl-L-methionine-dependent methyltransferases"/>
    <property type="match status" value="2"/>
</dbReference>
<keyword evidence="8" id="KW-1185">Reference proteome</keyword>
<dbReference type="PROSITE" id="PS51679">
    <property type="entry name" value="SAM_MT_C5"/>
    <property type="match status" value="1"/>
</dbReference>
<dbReference type="PATRIC" id="fig|1430899.3.peg.1771"/>
<dbReference type="OrthoDB" id="9813719at2"/>
<dbReference type="EC" id="2.1.1.37" evidence="1"/>
<dbReference type="PROSITE" id="PS00094">
    <property type="entry name" value="C5_MTASE_1"/>
    <property type="match status" value="1"/>
</dbReference>
<name>A0A0J8GEI6_9LIST</name>
<comment type="caution">
    <text evidence="7">The sequence shown here is derived from an EMBL/GenBank/DDBJ whole genome shotgun (WGS) entry which is preliminary data.</text>
</comment>
<dbReference type="InterPro" id="IPR050390">
    <property type="entry name" value="C5-Methyltransferase"/>
</dbReference>
<dbReference type="GO" id="GO:0009307">
    <property type="term" value="P:DNA restriction-modification system"/>
    <property type="evidence" value="ECO:0007669"/>
    <property type="project" value="UniProtKB-KW"/>
</dbReference>
<evidence type="ECO:0000256" key="1">
    <source>
        <dbReference type="ARBA" id="ARBA00011975"/>
    </source>
</evidence>
<dbReference type="PRINTS" id="PR00105">
    <property type="entry name" value="C5METTRFRASE"/>
</dbReference>
<dbReference type="RefSeq" id="WP_059140091.1">
    <property type="nucleotide sequence ID" value="NZ_KQ130616.1"/>
</dbReference>
<keyword evidence="4 6" id="KW-0949">S-adenosyl-L-methionine</keyword>
<dbReference type="PANTHER" id="PTHR10629">
    <property type="entry name" value="CYTOSINE-SPECIFIC METHYLTRANSFERASE"/>
    <property type="match status" value="1"/>
</dbReference>
<gene>
    <name evidence="7" type="ORF">X560_1734</name>
</gene>
<evidence type="ECO:0000313" key="8">
    <source>
        <dbReference type="Proteomes" id="UP000052258"/>
    </source>
</evidence>
<dbReference type="InterPro" id="IPR001525">
    <property type="entry name" value="C5_MeTfrase"/>
</dbReference>
<dbReference type="GO" id="GO:0003886">
    <property type="term" value="F:DNA (cytosine-5-)-methyltransferase activity"/>
    <property type="evidence" value="ECO:0007669"/>
    <property type="project" value="UniProtKB-EC"/>
</dbReference>
<dbReference type="InterPro" id="IPR018117">
    <property type="entry name" value="C5_DNA_meth_AS"/>
</dbReference>
<organism evidence="7 8">
    <name type="scientific">Listeria fleischmannii 1991</name>
    <dbReference type="NCBI Taxonomy" id="1430899"/>
    <lineage>
        <taxon>Bacteria</taxon>
        <taxon>Bacillati</taxon>
        <taxon>Bacillota</taxon>
        <taxon>Bacilli</taxon>
        <taxon>Bacillales</taxon>
        <taxon>Listeriaceae</taxon>
        <taxon>Listeria</taxon>
    </lineage>
</organism>
<dbReference type="InterPro" id="IPR029063">
    <property type="entry name" value="SAM-dependent_MTases_sf"/>
</dbReference>